<dbReference type="InterPro" id="IPR002750">
    <property type="entry name" value="CobE/GbiG_C"/>
</dbReference>
<dbReference type="Gene3D" id="3.30.420.180">
    <property type="entry name" value="CobE/GbiG C-terminal domain"/>
    <property type="match status" value="1"/>
</dbReference>
<organism evidence="2">
    <name type="scientific">bioreactor metagenome</name>
    <dbReference type="NCBI Taxonomy" id="1076179"/>
    <lineage>
        <taxon>unclassified sequences</taxon>
        <taxon>metagenomes</taxon>
        <taxon>ecological metagenomes</taxon>
    </lineage>
</organism>
<dbReference type="PANTHER" id="PTHR37477">
    <property type="entry name" value="COBALT-PRECORRIN-5A HYDROLASE"/>
    <property type="match status" value="1"/>
</dbReference>
<dbReference type="EMBL" id="VSSQ01080897">
    <property type="protein sequence ID" value="MPN29961.1"/>
    <property type="molecule type" value="Genomic_DNA"/>
</dbReference>
<reference evidence="2" key="1">
    <citation type="submission" date="2019-08" db="EMBL/GenBank/DDBJ databases">
        <authorList>
            <person name="Kucharzyk K."/>
            <person name="Murdoch R.W."/>
            <person name="Higgins S."/>
            <person name="Loffler F."/>
        </authorList>
    </citation>
    <scope>NUCLEOTIDE SEQUENCE</scope>
</reference>
<dbReference type="SUPFAM" id="SSF159664">
    <property type="entry name" value="CobE/GbiG C-terminal domain-like"/>
    <property type="match status" value="1"/>
</dbReference>
<dbReference type="InterPro" id="IPR052553">
    <property type="entry name" value="CbiG_hydrolase"/>
</dbReference>
<accession>A0A645GSY6</accession>
<comment type="caution">
    <text evidence="2">The sequence shown here is derived from an EMBL/GenBank/DDBJ whole genome shotgun (WGS) entry which is preliminary data.</text>
</comment>
<dbReference type="AlphaFoldDB" id="A0A645GSY6"/>
<dbReference type="InterPro" id="IPR036518">
    <property type="entry name" value="CobE/GbiG_C_sf"/>
</dbReference>
<dbReference type="GO" id="GO:0009236">
    <property type="term" value="P:cobalamin biosynthetic process"/>
    <property type="evidence" value="ECO:0007669"/>
    <property type="project" value="InterPro"/>
</dbReference>
<feature type="domain" description="CobE/GbiG C-terminal" evidence="1">
    <location>
        <begin position="75"/>
        <end position="189"/>
    </location>
</feature>
<protein>
    <recommendedName>
        <fullName evidence="1">CobE/GbiG C-terminal domain-containing protein</fullName>
    </recommendedName>
</protein>
<evidence type="ECO:0000259" key="1">
    <source>
        <dbReference type="Pfam" id="PF01890"/>
    </source>
</evidence>
<gene>
    <name evidence="2" type="ORF">SDC9_177418</name>
</gene>
<dbReference type="Pfam" id="PF01890">
    <property type="entry name" value="CbiG_C"/>
    <property type="match status" value="1"/>
</dbReference>
<sequence length="194" mass="21723">MKHLKVKGCSIDYSTPSSRLELLEQNSQETEEYKSTSEAEIEELSGIVVVTSKESLEIHERFRHLPLLRLIRRNIVLGIGCKKDFPQGKMELVVKTLLKDKNIHEKAVGTIATVSIKKEEPAILSLSKNLGVEINTFTPEEIKPIEHKYKTSDFVRKTLGVGAVCEPVIELAQGKVIHEKESFNGMTLANGKID</sequence>
<proteinExistence type="predicted"/>
<dbReference type="PANTHER" id="PTHR37477:SF1">
    <property type="entry name" value="COBALT-PRECORRIN-5A HYDROLASE"/>
    <property type="match status" value="1"/>
</dbReference>
<name>A0A645GSY6_9ZZZZ</name>
<evidence type="ECO:0000313" key="2">
    <source>
        <dbReference type="EMBL" id="MPN29961.1"/>
    </source>
</evidence>